<dbReference type="EMBL" id="BAAAHH010000014">
    <property type="protein sequence ID" value="GAA0953953.1"/>
    <property type="molecule type" value="Genomic_DNA"/>
</dbReference>
<evidence type="ECO:0000313" key="1">
    <source>
        <dbReference type="EMBL" id="GAA0953953.1"/>
    </source>
</evidence>
<gene>
    <name evidence="1" type="ORF">GCM10009550_36590</name>
</gene>
<evidence type="ECO:0000313" key="2">
    <source>
        <dbReference type="Proteomes" id="UP001500665"/>
    </source>
</evidence>
<organism evidence="1 2">
    <name type="scientific">Actinocorallia libanotica</name>
    <dbReference type="NCBI Taxonomy" id="46162"/>
    <lineage>
        <taxon>Bacteria</taxon>
        <taxon>Bacillati</taxon>
        <taxon>Actinomycetota</taxon>
        <taxon>Actinomycetes</taxon>
        <taxon>Streptosporangiales</taxon>
        <taxon>Thermomonosporaceae</taxon>
        <taxon>Actinocorallia</taxon>
    </lineage>
</organism>
<comment type="caution">
    <text evidence="1">The sequence shown here is derived from an EMBL/GenBank/DDBJ whole genome shotgun (WGS) entry which is preliminary data.</text>
</comment>
<accession>A0ABN1R9R7</accession>
<evidence type="ECO:0008006" key="3">
    <source>
        <dbReference type="Google" id="ProtNLM"/>
    </source>
</evidence>
<proteinExistence type="predicted"/>
<sequence>MKILINLGRGASVTVAPGKRQALVFDKEWNDPDKVHKDGAHADWLPKESAYHLATLTVVAAGQAAGEKLKLSITEYERDKDTRTKDALGEDKVGNGTRVEFTLSGLVWMDEKRRYRAEVENFGTVPVTVEKAYLKVAR</sequence>
<dbReference type="RefSeq" id="WP_344242049.1">
    <property type="nucleotide sequence ID" value="NZ_BAAAHH010000014.1"/>
</dbReference>
<protein>
    <recommendedName>
        <fullName evidence="3">Single-strand DNA-binding protein</fullName>
    </recommendedName>
</protein>
<keyword evidence="2" id="KW-1185">Reference proteome</keyword>
<reference evidence="1 2" key="1">
    <citation type="journal article" date="2019" name="Int. J. Syst. Evol. Microbiol.">
        <title>The Global Catalogue of Microorganisms (GCM) 10K type strain sequencing project: providing services to taxonomists for standard genome sequencing and annotation.</title>
        <authorList>
            <consortium name="The Broad Institute Genomics Platform"/>
            <consortium name="The Broad Institute Genome Sequencing Center for Infectious Disease"/>
            <person name="Wu L."/>
            <person name="Ma J."/>
        </authorList>
    </citation>
    <scope>NUCLEOTIDE SEQUENCE [LARGE SCALE GENOMIC DNA]</scope>
    <source>
        <strain evidence="1 2">JCM 10696</strain>
    </source>
</reference>
<name>A0ABN1R9R7_9ACTN</name>
<dbReference type="Proteomes" id="UP001500665">
    <property type="component" value="Unassembled WGS sequence"/>
</dbReference>